<keyword evidence="1" id="KW-0175">Coiled coil</keyword>
<organism evidence="2 3">
    <name type="scientific">Stentor coeruleus</name>
    <dbReference type="NCBI Taxonomy" id="5963"/>
    <lineage>
        <taxon>Eukaryota</taxon>
        <taxon>Sar</taxon>
        <taxon>Alveolata</taxon>
        <taxon>Ciliophora</taxon>
        <taxon>Postciliodesmatophora</taxon>
        <taxon>Heterotrichea</taxon>
        <taxon>Heterotrichida</taxon>
        <taxon>Stentoridae</taxon>
        <taxon>Stentor</taxon>
    </lineage>
</organism>
<dbReference type="Proteomes" id="UP000187209">
    <property type="component" value="Unassembled WGS sequence"/>
</dbReference>
<evidence type="ECO:0000313" key="3">
    <source>
        <dbReference type="Proteomes" id="UP000187209"/>
    </source>
</evidence>
<proteinExistence type="predicted"/>
<feature type="coiled-coil region" evidence="1">
    <location>
        <begin position="177"/>
        <end position="204"/>
    </location>
</feature>
<keyword evidence="3" id="KW-1185">Reference proteome</keyword>
<sequence>MESFDNSYEKTELPESDIVNSNLREIFTLAFIKNCSLDDASVTEDELKTLGELDEREVVNNIRCLMENLLNFKANCKSLESGELATRCDQLEKLLQNQEAEVRNHIKIEYQLKICIDTLQQKLTEIENHLSQARTSIREMESKGLETIDTKLQIIEFRFQNELNRVIKEYHNEDYNQVKNNERIKKLEEMFENKENAYIALLRDYTRLKQRFDVFIRKNDRVKNYSRYAKGRSGSEGGIKLKKKYKSVIKM</sequence>
<evidence type="ECO:0000256" key="1">
    <source>
        <dbReference type="SAM" id="Coils"/>
    </source>
</evidence>
<comment type="caution">
    <text evidence="2">The sequence shown here is derived from an EMBL/GenBank/DDBJ whole genome shotgun (WGS) entry which is preliminary data.</text>
</comment>
<name>A0A1R2BBC5_9CILI</name>
<feature type="coiled-coil region" evidence="1">
    <location>
        <begin position="81"/>
        <end position="143"/>
    </location>
</feature>
<accession>A0A1R2BBC5</accession>
<evidence type="ECO:0000313" key="2">
    <source>
        <dbReference type="EMBL" id="OMJ74057.1"/>
    </source>
</evidence>
<dbReference type="OrthoDB" id="306019at2759"/>
<dbReference type="EMBL" id="MPUH01000777">
    <property type="protein sequence ID" value="OMJ74057.1"/>
    <property type="molecule type" value="Genomic_DNA"/>
</dbReference>
<protein>
    <submittedName>
        <fullName evidence="2">Uncharacterized protein</fullName>
    </submittedName>
</protein>
<gene>
    <name evidence="2" type="ORF">SteCoe_27110</name>
</gene>
<reference evidence="2 3" key="1">
    <citation type="submission" date="2016-11" db="EMBL/GenBank/DDBJ databases">
        <title>The macronuclear genome of Stentor coeruleus: a giant cell with tiny introns.</title>
        <authorList>
            <person name="Slabodnick M."/>
            <person name="Ruby J.G."/>
            <person name="Reiff S.B."/>
            <person name="Swart E.C."/>
            <person name="Gosai S."/>
            <person name="Prabakaran S."/>
            <person name="Witkowska E."/>
            <person name="Larue G.E."/>
            <person name="Fisher S."/>
            <person name="Freeman R.M."/>
            <person name="Gunawardena J."/>
            <person name="Chu W."/>
            <person name="Stover N.A."/>
            <person name="Gregory B.D."/>
            <person name="Nowacki M."/>
            <person name="Derisi J."/>
            <person name="Roy S.W."/>
            <person name="Marshall W.F."/>
            <person name="Sood P."/>
        </authorList>
    </citation>
    <scope>NUCLEOTIDE SEQUENCE [LARGE SCALE GENOMIC DNA]</scope>
    <source>
        <strain evidence="2">WM001</strain>
    </source>
</reference>
<dbReference type="AlphaFoldDB" id="A0A1R2BBC5"/>